<feature type="domain" description="GPI inositol-deacylase PGAP1-like alpha/beta" evidence="11">
    <location>
        <begin position="108"/>
        <end position="380"/>
    </location>
</feature>
<proteinExistence type="inferred from homology"/>
<feature type="domain" description="GPI inositol-deacylase transmembrane" evidence="12">
    <location>
        <begin position="738"/>
        <end position="1091"/>
    </location>
</feature>
<comment type="similarity">
    <text evidence="2 10">Belongs to the GPI inositol-deacylase family.</text>
</comment>
<evidence type="ECO:0000259" key="12">
    <source>
        <dbReference type="Pfam" id="PF25140"/>
    </source>
</evidence>
<sequence length="1115" mass="127992">MLSIPEKYNSKSKNNNINNNTNYVSNKTVLLTTSLIGLFTMLLIAFSFTIPFSGADSPYCKGVYMNPAYAKIRAFDSSYTRFASKYSLYLYREQGKDKMPGKNENFNLTGTPVLFIPGNAGSYKQVRSIAAETADQYFDNINNIKLLNPNTNNLDFFTADFNEDFTAFHGRTMLDQSEYLNEAVKFILSLYKSNDNSNDNYPTSVIILSHSMGGIVARVMLSLPNYLEDSINTIITLSTPHNAAPTTFETDLLNVFKLTDEFWMKGFAYENDDDEIENIDMNIHNKISKKHNKHNKHNKILKLNKIARKRLSNVSLISITGGMLDTTLPTDYTTLTGLVPSNHGFSVSTTGIPEVWTPIDHLAIVWCDQLRKVLSKTLLSIVDKNSKSQTYPLNKRMEIFKSILLPDLTKSSNIISDTQLGLNIPYKLKIDLKQLKDSTNQRFFQLPKNHIKRDLNSFPPIDLFNIPKDDNYKFNFISSLKPTSIEDLDDSTSTSILLCRSVLNEDIRDKNYYKKIYDYTTDDTMKFAELECIDINKYTYIIPLSYTDNKVYYSLELPSNILNSFNNVIIIESEDESDIMSDDDFVLADLQLESLSKLKAGDSSLWKLISQGNDITIPVHRPIIIDIDIPSIRSSLLAYRLDIRYKKSINEKFSPIISQSVKGEVKWHIDINSNKHITSMVNSNSPYTPFIVNDLNSSSKFKIFTDSLSSDEIMDIYVTVDWFKSLSLLVVKYRLSIIGFPLFFTLLIILCQFIQYTKYNKYPSYGETMLYICSLKTITILTITFSLLSFLTSTKLSFGKFIEIFNPLEINHLDLMSNIEKSKVEVNNIFMGIEEISLWFYGTFILYISIGLNFLLYNLILLVLILLLQLSKLSIWKSIKLPKFKNFSKQRKTISVISLILLVLIYLPYQFAFIVCVLTQVFSTLNSFIANPNLNAYSTSVFKNYTQSKEKSSDSNSNSDDDINEDKVITKEKLLILTENFKNFKFSLMMLMFWLVAIHVPVLIVWIHDISIRWITPFSSHHNILAILPIVILIQLLNQGYMIPRPKTDFNIIVTQLVLLYFMIYSLLFGTRHLYFLHNLFNLLCVWFIILIVQDWSIGGMDKANLISKNISKIS</sequence>
<feature type="transmembrane region" description="Helical" evidence="10">
    <location>
        <begin position="29"/>
        <end position="52"/>
    </location>
</feature>
<feature type="transmembrane region" description="Helical" evidence="10">
    <location>
        <begin position="1020"/>
        <end position="1038"/>
    </location>
</feature>
<feature type="transmembrane region" description="Helical" evidence="10">
    <location>
        <begin position="986"/>
        <end position="1008"/>
    </location>
</feature>
<keyword evidence="4 10" id="KW-0812">Transmembrane</keyword>
<dbReference type="GO" id="GO:0015031">
    <property type="term" value="P:protein transport"/>
    <property type="evidence" value="ECO:0007669"/>
    <property type="project" value="UniProtKB-KW"/>
</dbReference>
<feature type="transmembrane region" description="Helical" evidence="10">
    <location>
        <begin position="1050"/>
        <end position="1068"/>
    </location>
</feature>
<evidence type="ECO:0000256" key="1">
    <source>
        <dbReference type="ARBA" id="ARBA00004477"/>
    </source>
</evidence>
<evidence type="ECO:0000256" key="5">
    <source>
        <dbReference type="ARBA" id="ARBA00022801"/>
    </source>
</evidence>
<dbReference type="GO" id="GO:0006505">
    <property type="term" value="P:GPI anchor metabolic process"/>
    <property type="evidence" value="ECO:0007669"/>
    <property type="project" value="TreeGrafter"/>
</dbReference>
<keyword evidence="9 10" id="KW-0472">Membrane</keyword>
<feature type="transmembrane region" description="Helical" evidence="10">
    <location>
        <begin position="768"/>
        <end position="791"/>
    </location>
</feature>
<dbReference type="PANTHER" id="PTHR15495">
    <property type="entry name" value="NEGATIVE REGULATOR OF VESICLE FORMATION-RELATED"/>
    <property type="match status" value="1"/>
</dbReference>
<evidence type="ECO:0000256" key="6">
    <source>
        <dbReference type="ARBA" id="ARBA00022824"/>
    </source>
</evidence>
<keyword evidence="6 10" id="KW-0256">Endoplasmic reticulum</keyword>
<dbReference type="GO" id="GO:0050185">
    <property type="term" value="F:phosphatidylinositol deacylase activity"/>
    <property type="evidence" value="ECO:0007669"/>
    <property type="project" value="TreeGrafter"/>
</dbReference>
<accession>A0AAV5R679</accession>
<evidence type="ECO:0000256" key="4">
    <source>
        <dbReference type="ARBA" id="ARBA00022692"/>
    </source>
</evidence>
<organism evidence="13 14">
    <name type="scientific">Pichia kluyveri</name>
    <name type="common">Yeast</name>
    <dbReference type="NCBI Taxonomy" id="36015"/>
    <lineage>
        <taxon>Eukaryota</taxon>
        <taxon>Fungi</taxon>
        <taxon>Dikarya</taxon>
        <taxon>Ascomycota</taxon>
        <taxon>Saccharomycotina</taxon>
        <taxon>Pichiomycetes</taxon>
        <taxon>Pichiales</taxon>
        <taxon>Pichiaceae</taxon>
        <taxon>Pichia</taxon>
    </lineage>
</organism>
<gene>
    <name evidence="13" type="ORF">DAPK24_033950</name>
</gene>
<dbReference type="Gene3D" id="3.40.50.1820">
    <property type="entry name" value="alpha/beta hydrolase"/>
    <property type="match status" value="1"/>
</dbReference>
<evidence type="ECO:0000313" key="13">
    <source>
        <dbReference type="EMBL" id="GMM46820.1"/>
    </source>
</evidence>
<evidence type="ECO:0000256" key="3">
    <source>
        <dbReference type="ARBA" id="ARBA00022448"/>
    </source>
</evidence>
<comment type="subcellular location">
    <subcellularLocation>
        <location evidence="1">Endoplasmic reticulum membrane</location>
        <topology evidence="1">Multi-pass membrane protein</topology>
    </subcellularLocation>
</comment>
<feature type="transmembrane region" description="Helical" evidence="10">
    <location>
        <begin position="1075"/>
        <end position="1093"/>
    </location>
</feature>
<dbReference type="AlphaFoldDB" id="A0AAV5R679"/>
<evidence type="ECO:0000256" key="9">
    <source>
        <dbReference type="ARBA" id="ARBA00023136"/>
    </source>
</evidence>
<keyword evidence="3 10" id="KW-0813">Transport</keyword>
<dbReference type="GO" id="GO:0006888">
    <property type="term" value="P:endoplasmic reticulum to Golgi vesicle-mediated transport"/>
    <property type="evidence" value="ECO:0007669"/>
    <property type="project" value="TreeGrafter"/>
</dbReference>
<dbReference type="InterPro" id="IPR039529">
    <property type="entry name" value="PGAP1/BST1"/>
</dbReference>
<reference evidence="13 14" key="1">
    <citation type="journal article" date="2023" name="Elife">
        <title>Identification of key yeast species and microbe-microbe interactions impacting larval growth of Drosophila in the wild.</title>
        <authorList>
            <person name="Mure A."/>
            <person name="Sugiura Y."/>
            <person name="Maeda R."/>
            <person name="Honda K."/>
            <person name="Sakurai N."/>
            <person name="Takahashi Y."/>
            <person name="Watada M."/>
            <person name="Katoh T."/>
            <person name="Gotoh A."/>
            <person name="Gotoh Y."/>
            <person name="Taniguchi I."/>
            <person name="Nakamura K."/>
            <person name="Hayashi T."/>
            <person name="Katayama T."/>
            <person name="Uemura T."/>
            <person name="Hattori Y."/>
        </authorList>
    </citation>
    <scope>NUCLEOTIDE SEQUENCE [LARGE SCALE GENOMIC DNA]</scope>
    <source>
        <strain evidence="13 14">PK-24</strain>
    </source>
</reference>
<comment type="caution">
    <text evidence="13">The sequence shown here is derived from an EMBL/GenBank/DDBJ whole genome shotgun (WGS) entry which is preliminary data.</text>
</comment>
<dbReference type="Pfam" id="PF25140">
    <property type="entry name" value="PGAP1_TMD"/>
    <property type="match status" value="1"/>
</dbReference>
<evidence type="ECO:0000256" key="8">
    <source>
        <dbReference type="ARBA" id="ARBA00022989"/>
    </source>
</evidence>
<dbReference type="InterPro" id="IPR012908">
    <property type="entry name" value="PGAP1-ab_dom-like"/>
</dbReference>
<dbReference type="Pfam" id="PF07819">
    <property type="entry name" value="PGAP1"/>
    <property type="match status" value="1"/>
</dbReference>
<keyword evidence="7 10" id="KW-0653">Protein transport</keyword>
<dbReference type="SUPFAM" id="SSF53474">
    <property type="entry name" value="alpha/beta-Hydrolases"/>
    <property type="match status" value="1"/>
</dbReference>
<evidence type="ECO:0000313" key="14">
    <source>
        <dbReference type="Proteomes" id="UP001378960"/>
    </source>
</evidence>
<dbReference type="InterPro" id="IPR056824">
    <property type="entry name" value="PGAP1_TMD"/>
</dbReference>
<comment type="function">
    <text evidence="10">Involved in inositol deacylation of GPI-anchored proteins which plays important roles in the quality control and ER-associated degradation of GPI-anchored proteins.</text>
</comment>
<dbReference type="EMBL" id="BTGB01000004">
    <property type="protein sequence ID" value="GMM46820.1"/>
    <property type="molecule type" value="Genomic_DNA"/>
</dbReference>
<keyword evidence="14" id="KW-1185">Reference proteome</keyword>
<keyword evidence="5 10" id="KW-0378">Hydrolase</keyword>
<evidence type="ECO:0000256" key="10">
    <source>
        <dbReference type="RuleBase" id="RU365011"/>
    </source>
</evidence>
<dbReference type="PANTHER" id="PTHR15495:SF7">
    <property type="entry name" value="GPI INOSITOL-DEACYLASE"/>
    <property type="match status" value="1"/>
</dbReference>
<feature type="transmembrane region" description="Helical" evidence="10">
    <location>
        <begin position="896"/>
        <end position="922"/>
    </location>
</feature>
<dbReference type="InterPro" id="IPR029058">
    <property type="entry name" value="AB_hydrolase_fold"/>
</dbReference>
<protein>
    <recommendedName>
        <fullName evidence="10">GPI inositol-deacylase</fullName>
        <ecNumber evidence="10">3.1.-.-</ecNumber>
    </recommendedName>
</protein>
<evidence type="ECO:0000259" key="11">
    <source>
        <dbReference type="Pfam" id="PF07819"/>
    </source>
</evidence>
<feature type="transmembrane region" description="Helical" evidence="10">
    <location>
        <begin position="854"/>
        <end position="875"/>
    </location>
</feature>
<dbReference type="Proteomes" id="UP001378960">
    <property type="component" value="Unassembled WGS sequence"/>
</dbReference>
<feature type="transmembrane region" description="Helical" evidence="10">
    <location>
        <begin position="733"/>
        <end position="756"/>
    </location>
</feature>
<dbReference type="GO" id="GO:0005789">
    <property type="term" value="C:endoplasmic reticulum membrane"/>
    <property type="evidence" value="ECO:0007669"/>
    <property type="project" value="UniProtKB-SubCell"/>
</dbReference>
<name>A0AAV5R679_PICKL</name>
<dbReference type="EC" id="3.1.-.-" evidence="10"/>
<evidence type="ECO:0000256" key="2">
    <source>
        <dbReference type="ARBA" id="ARBA00006931"/>
    </source>
</evidence>
<keyword evidence="8 10" id="KW-1133">Transmembrane helix</keyword>
<evidence type="ECO:0000256" key="7">
    <source>
        <dbReference type="ARBA" id="ARBA00022927"/>
    </source>
</evidence>